<dbReference type="FunFam" id="3.40.50.300:FF:001270">
    <property type="entry name" value="Thymidine kinase"/>
    <property type="match status" value="1"/>
</dbReference>
<evidence type="ECO:0000256" key="6">
    <source>
        <dbReference type="ARBA" id="ARBA00022723"/>
    </source>
</evidence>
<dbReference type="AlphaFoldDB" id="A0AA44BF96"/>
<dbReference type="Gene3D" id="3.30.60.20">
    <property type="match status" value="1"/>
</dbReference>
<name>A0AA44BF96_9CLOT</name>
<dbReference type="GO" id="GO:0042802">
    <property type="term" value="F:identical protein binding"/>
    <property type="evidence" value="ECO:0007669"/>
    <property type="project" value="UniProtKB-ARBA"/>
</dbReference>
<dbReference type="SUPFAM" id="SSF57716">
    <property type="entry name" value="Glucocorticoid receptor-like (DNA-binding domain)"/>
    <property type="match status" value="1"/>
</dbReference>
<evidence type="ECO:0000256" key="1">
    <source>
        <dbReference type="ARBA" id="ARBA00007587"/>
    </source>
</evidence>
<dbReference type="GO" id="GO:0071897">
    <property type="term" value="P:DNA biosynthetic process"/>
    <property type="evidence" value="ECO:0007669"/>
    <property type="project" value="UniProtKB-KW"/>
</dbReference>
<evidence type="ECO:0000256" key="5">
    <source>
        <dbReference type="ARBA" id="ARBA00022679"/>
    </source>
</evidence>
<dbReference type="InterPro" id="IPR001267">
    <property type="entry name" value="Thymidine_kinase"/>
</dbReference>
<feature type="binding site" evidence="12">
    <location>
        <begin position="18"/>
        <end position="25"/>
    </location>
    <ligand>
        <name>ATP</name>
        <dbReference type="ChEBI" id="CHEBI:30616"/>
    </ligand>
</feature>
<evidence type="ECO:0000256" key="9">
    <source>
        <dbReference type="ARBA" id="ARBA00022833"/>
    </source>
</evidence>
<gene>
    <name evidence="12" type="primary">tdk</name>
    <name evidence="17" type="ORF">ISALK_07505</name>
</gene>
<comment type="catalytic activity">
    <reaction evidence="11 12 15">
        <text>thymidine + ATP = dTMP + ADP + H(+)</text>
        <dbReference type="Rhea" id="RHEA:19129"/>
        <dbReference type="ChEBI" id="CHEBI:15378"/>
        <dbReference type="ChEBI" id="CHEBI:17748"/>
        <dbReference type="ChEBI" id="CHEBI:30616"/>
        <dbReference type="ChEBI" id="CHEBI:63528"/>
        <dbReference type="ChEBI" id="CHEBI:456216"/>
        <dbReference type="EC" id="2.7.1.21"/>
    </reaction>
</comment>
<dbReference type="GO" id="GO:0005524">
    <property type="term" value="F:ATP binding"/>
    <property type="evidence" value="ECO:0007669"/>
    <property type="project" value="UniProtKB-UniRule"/>
</dbReference>
<keyword evidence="10 12" id="KW-0067">ATP-binding</keyword>
<dbReference type="GO" id="GO:0046104">
    <property type="term" value="P:thymidine metabolic process"/>
    <property type="evidence" value="ECO:0007669"/>
    <property type="project" value="TreeGrafter"/>
</dbReference>
<comment type="subunit">
    <text evidence="12">Homotetramer.</text>
</comment>
<dbReference type="SUPFAM" id="SSF52540">
    <property type="entry name" value="P-loop containing nucleoside triphosphate hydrolases"/>
    <property type="match status" value="1"/>
</dbReference>
<dbReference type="GO" id="GO:0008270">
    <property type="term" value="F:zinc ion binding"/>
    <property type="evidence" value="ECO:0007669"/>
    <property type="project" value="UniProtKB-UniRule"/>
</dbReference>
<comment type="caution">
    <text evidence="17">The sequence shown here is derived from an EMBL/GenBank/DDBJ whole genome shotgun (WGS) entry which is preliminary data.</text>
</comment>
<proteinExistence type="inferred from homology"/>
<feature type="binding site" evidence="12">
    <location>
        <position position="187"/>
    </location>
    <ligand>
        <name>Zn(2+)</name>
        <dbReference type="ChEBI" id="CHEBI:29105"/>
    </ligand>
</feature>
<feature type="binding site" evidence="12">
    <location>
        <begin position="92"/>
        <end position="95"/>
    </location>
    <ligand>
        <name>ATP</name>
        <dbReference type="ChEBI" id="CHEBI:30616"/>
    </ligand>
</feature>
<evidence type="ECO:0000256" key="7">
    <source>
        <dbReference type="ARBA" id="ARBA00022741"/>
    </source>
</evidence>
<evidence type="ECO:0000256" key="13">
    <source>
        <dbReference type="PIRSR" id="PIRSR035805-1"/>
    </source>
</evidence>
<comment type="subcellular location">
    <subcellularLocation>
        <location evidence="12">Cytoplasm</location>
    </subcellularLocation>
</comment>
<feature type="binding site" evidence="14">
    <location>
        <begin position="175"/>
        <end position="178"/>
    </location>
    <ligand>
        <name>substrate</name>
    </ligand>
</feature>
<keyword evidence="4 12" id="KW-0237">DNA synthesis</keyword>
<evidence type="ECO:0000256" key="16">
    <source>
        <dbReference type="RuleBase" id="RU004165"/>
    </source>
</evidence>
<dbReference type="HAMAP" id="MF_00124">
    <property type="entry name" value="Thymidine_kinase"/>
    <property type="match status" value="1"/>
</dbReference>
<comment type="similarity">
    <text evidence="1 12 16">Belongs to the thymidine kinase family.</text>
</comment>
<dbReference type="PANTHER" id="PTHR11441:SF0">
    <property type="entry name" value="THYMIDINE KINASE, CYTOSOLIC"/>
    <property type="match status" value="1"/>
</dbReference>
<dbReference type="Proteomes" id="UP000449710">
    <property type="component" value="Unassembled WGS sequence"/>
</dbReference>
<dbReference type="InterPro" id="IPR020633">
    <property type="entry name" value="Thymidine_kinase_CS"/>
</dbReference>
<dbReference type="InterPro" id="IPR027417">
    <property type="entry name" value="P-loop_NTPase"/>
</dbReference>
<accession>A0AA44BF96</accession>
<dbReference type="Gene3D" id="3.40.50.300">
    <property type="entry name" value="P-loop containing nucleotide triphosphate hydrolases"/>
    <property type="match status" value="1"/>
</dbReference>
<evidence type="ECO:0000256" key="14">
    <source>
        <dbReference type="PIRSR" id="PIRSR035805-2"/>
    </source>
</evidence>
<evidence type="ECO:0000256" key="15">
    <source>
        <dbReference type="RuleBase" id="RU000544"/>
    </source>
</evidence>
<reference evidence="17 18" key="1">
    <citation type="submission" date="2019-04" db="EMBL/GenBank/DDBJ databases">
        <title>Isachenkonia alkalipeptolytica gen. nov. sp. nov. a new anaerobic, alkiliphilic organothrophic bacterium capable to reduce synthesized ferrihydrite isolated from a soda lake.</title>
        <authorList>
            <person name="Toshchakov S.V."/>
            <person name="Zavarzina D.G."/>
            <person name="Zhilina T.N."/>
            <person name="Kostrikina N.A."/>
            <person name="Kublanov I.V."/>
        </authorList>
    </citation>
    <scope>NUCLEOTIDE SEQUENCE [LARGE SCALE GENOMIC DNA]</scope>
    <source>
        <strain evidence="17 18">Z-1701</strain>
    </source>
</reference>
<evidence type="ECO:0000313" key="18">
    <source>
        <dbReference type="Proteomes" id="UP000449710"/>
    </source>
</evidence>
<feature type="binding site" evidence="12">
    <location>
        <position position="149"/>
    </location>
    <ligand>
        <name>Zn(2+)</name>
        <dbReference type="ChEBI" id="CHEBI:29105"/>
    </ligand>
</feature>
<keyword evidence="7 12" id="KW-0547">Nucleotide-binding</keyword>
<dbReference type="EC" id="2.7.1.21" evidence="2 12"/>
<dbReference type="GO" id="GO:0004797">
    <property type="term" value="F:thymidine kinase activity"/>
    <property type="evidence" value="ECO:0007669"/>
    <property type="project" value="UniProtKB-UniRule"/>
</dbReference>
<organism evidence="17 18">
    <name type="scientific">Isachenkonia alkalipeptolytica</name>
    <dbReference type="NCBI Taxonomy" id="2565777"/>
    <lineage>
        <taxon>Bacteria</taxon>
        <taxon>Bacillati</taxon>
        <taxon>Bacillota</taxon>
        <taxon>Clostridia</taxon>
        <taxon>Eubacteriales</taxon>
        <taxon>Clostridiaceae</taxon>
        <taxon>Isachenkonia</taxon>
    </lineage>
</organism>
<dbReference type="EMBL" id="SUMG01000007">
    <property type="protein sequence ID" value="NBG88346.1"/>
    <property type="molecule type" value="Genomic_DNA"/>
</dbReference>
<feature type="binding site" evidence="12">
    <location>
        <position position="152"/>
    </location>
    <ligand>
        <name>Zn(2+)</name>
        <dbReference type="ChEBI" id="CHEBI:29105"/>
    </ligand>
</feature>
<keyword evidence="8 12" id="KW-0418">Kinase</keyword>
<feature type="binding site" evidence="14">
    <location>
        <position position="183"/>
    </location>
    <ligand>
        <name>substrate</name>
    </ligand>
</feature>
<feature type="binding site" evidence="12">
    <location>
        <position position="190"/>
    </location>
    <ligand>
        <name>Zn(2+)</name>
        <dbReference type="ChEBI" id="CHEBI:29105"/>
    </ligand>
</feature>
<dbReference type="FunFam" id="3.30.60.20:FF:000026">
    <property type="entry name" value="Thymidine kinase"/>
    <property type="match status" value="1"/>
</dbReference>
<evidence type="ECO:0000256" key="11">
    <source>
        <dbReference type="ARBA" id="ARBA00048254"/>
    </source>
</evidence>
<evidence type="ECO:0000256" key="4">
    <source>
        <dbReference type="ARBA" id="ARBA00022634"/>
    </source>
</evidence>
<evidence type="ECO:0000256" key="12">
    <source>
        <dbReference type="HAMAP-Rule" id="MF_00124"/>
    </source>
</evidence>
<keyword evidence="9 12" id="KW-0862">Zinc</keyword>
<feature type="active site" description="Proton acceptor" evidence="12 13">
    <location>
        <position position="93"/>
    </location>
</feature>
<keyword evidence="18" id="KW-1185">Reference proteome</keyword>
<evidence type="ECO:0000256" key="8">
    <source>
        <dbReference type="ARBA" id="ARBA00022777"/>
    </source>
</evidence>
<dbReference type="GO" id="GO:0005737">
    <property type="term" value="C:cytoplasm"/>
    <property type="evidence" value="ECO:0007669"/>
    <property type="project" value="UniProtKB-SubCell"/>
</dbReference>
<keyword evidence="6 12" id="KW-0479">Metal-binding</keyword>
<keyword evidence="5 12" id="KW-0808">Transferase</keyword>
<protein>
    <recommendedName>
        <fullName evidence="2 12">Thymidine kinase</fullName>
        <ecNumber evidence="2 12">2.7.1.21</ecNumber>
    </recommendedName>
</protein>
<keyword evidence="3 12" id="KW-0963">Cytoplasm</keyword>
<dbReference type="PIRSF" id="PIRSF035805">
    <property type="entry name" value="TK_cell"/>
    <property type="match status" value="1"/>
</dbReference>
<evidence type="ECO:0000256" key="2">
    <source>
        <dbReference type="ARBA" id="ARBA00012118"/>
    </source>
</evidence>
<dbReference type="NCBIfam" id="NF003296">
    <property type="entry name" value="PRK04296.1-1"/>
    <property type="match status" value="1"/>
</dbReference>
<evidence type="ECO:0000313" key="17">
    <source>
        <dbReference type="EMBL" id="NBG88346.1"/>
    </source>
</evidence>
<evidence type="ECO:0000256" key="3">
    <source>
        <dbReference type="ARBA" id="ARBA00022490"/>
    </source>
</evidence>
<dbReference type="PROSITE" id="PS00603">
    <property type="entry name" value="TK_CELLULAR_TYPE"/>
    <property type="match status" value="1"/>
</dbReference>
<dbReference type="PANTHER" id="PTHR11441">
    <property type="entry name" value="THYMIDINE KINASE"/>
    <property type="match status" value="1"/>
</dbReference>
<evidence type="ECO:0000256" key="10">
    <source>
        <dbReference type="ARBA" id="ARBA00022840"/>
    </source>
</evidence>
<sequence length="196" mass="22066">MVDVMEYANSASIEVIVGPMYAGKTEELIRRINRAKIAELKVLSFKPKIDNRYNGSSIVSHNGKEADCFVVESIEEMKKIVQQEKFDVMSIDEIQFFPKEVVEFCQEVADSGKRVIVSGLDMDFKGKPFHIVPEIMAVAEHVSKLTAVCMKCKRPATRTQRIVNGRPAKASDPVVLVGAKESYEARCRKCHEVLRD</sequence>
<dbReference type="Pfam" id="PF00265">
    <property type="entry name" value="TK"/>
    <property type="match status" value="1"/>
</dbReference>